<reference evidence="1" key="1">
    <citation type="submission" date="2019-08" db="EMBL/GenBank/DDBJ databases">
        <authorList>
            <person name="Kucharzyk K."/>
            <person name="Murdoch R.W."/>
            <person name="Higgins S."/>
            <person name="Loffler F."/>
        </authorList>
    </citation>
    <scope>NUCLEOTIDE SEQUENCE</scope>
</reference>
<dbReference type="Gene3D" id="3.40.50.2300">
    <property type="match status" value="2"/>
</dbReference>
<dbReference type="Pfam" id="PF04392">
    <property type="entry name" value="ABC_sub_bind"/>
    <property type="match status" value="1"/>
</dbReference>
<dbReference type="PROSITE" id="PS51257">
    <property type="entry name" value="PROKAR_LIPOPROTEIN"/>
    <property type="match status" value="1"/>
</dbReference>
<dbReference type="SUPFAM" id="SSF53822">
    <property type="entry name" value="Periplasmic binding protein-like I"/>
    <property type="match status" value="1"/>
</dbReference>
<dbReference type="InterPro" id="IPR007487">
    <property type="entry name" value="ABC_transpt-TYRBP-like"/>
</dbReference>
<evidence type="ECO:0008006" key="2">
    <source>
        <dbReference type="Google" id="ProtNLM"/>
    </source>
</evidence>
<dbReference type="InterPro" id="IPR028082">
    <property type="entry name" value="Peripla_BP_I"/>
</dbReference>
<name>A0A644WPX0_9ZZZZ</name>
<dbReference type="AlphaFoldDB" id="A0A644WPX0"/>
<dbReference type="PANTHER" id="PTHR35271:SF1">
    <property type="entry name" value="ABC TRANSPORTER, SUBSTRATE-BINDING LIPOPROTEIN"/>
    <property type="match status" value="1"/>
</dbReference>
<organism evidence="1">
    <name type="scientific">bioreactor metagenome</name>
    <dbReference type="NCBI Taxonomy" id="1076179"/>
    <lineage>
        <taxon>unclassified sequences</taxon>
        <taxon>metagenomes</taxon>
        <taxon>ecological metagenomes</taxon>
    </lineage>
</organism>
<accession>A0A644WPX0</accession>
<proteinExistence type="predicted"/>
<dbReference type="EMBL" id="VSSQ01001139">
    <property type="protein sequence ID" value="MPM05518.1"/>
    <property type="molecule type" value="Genomic_DNA"/>
</dbReference>
<evidence type="ECO:0000313" key="1">
    <source>
        <dbReference type="EMBL" id="MPM05518.1"/>
    </source>
</evidence>
<gene>
    <name evidence="1" type="ORF">SDC9_51808</name>
</gene>
<dbReference type="CDD" id="cd06325">
    <property type="entry name" value="PBP1_ABC_unchar_transporter"/>
    <property type="match status" value="1"/>
</dbReference>
<protein>
    <recommendedName>
        <fullName evidence="2">ABC transporter substrate-binding protein</fullName>
    </recommendedName>
</protein>
<sequence>MKKTIAILLSILMLLAAVTGCAQSAPAAEATEAPAEATATAEPTAAPEEAKTYSIGIVQIVEHAALDAARDGFIQALADNGLVEGENVTFDVQNAQGDQSTLSTIGDRFVSANVDMILAIATPSAQTMASKTTTIPILGTAVTDYEVAKLVNSNEVPGGNVSGTSDMNPIADQVALIFELYPDAATIGCIYNSGEDNSVLQAGIAKDAIEAAGKSYVEVTVTSTNDVQQAMQSLVTQCDAIYIPTDNTVASAMPIVAEVANTAMIPVICGESNMVAAGGLATLGINYYDLGYQTGLMALKILLEGADISTMPIEFATGFDAAFNGETAAAIGLTIPEKYQSAILPAA</sequence>
<dbReference type="PANTHER" id="PTHR35271">
    <property type="entry name" value="ABC TRANSPORTER, SUBSTRATE-BINDING LIPOPROTEIN-RELATED"/>
    <property type="match status" value="1"/>
</dbReference>
<comment type="caution">
    <text evidence="1">The sequence shown here is derived from an EMBL/GenBank/DDBJ whole genome shotgun (WGS) entry which is preliminary data.</text>
</comment>